<dbReference type="InterPro" id="IPR029060">
    <property type="entry name" value="PIN-like_dom_sf"/>
</dbReference>
<dbReference type="PIRSF" id="PIRSF008505">
    <property type="entry name" value="UCP008505"/>
    <property type="match status" value="1"/>
</dbReference>
<gene>
    <name evidence="1" type="ORF">ABID28_001642</name>
</gene>
<accession>A0ABV2JGV2</accession>
<dbReference type="RefSeq" id="WP_354369703.1">
    <property type="nucleotide sequence ID" value="NZ_JBEPLN010000034.1"/>
</dbReference>
<evidence type="ECO:0000313" key="1">
    <source>
        <dbReference type="EMBL" id="MET3634980.1"/>
    </source>
</evidence>
<proteinExistence type="predicted"/>
<name>A0ABV2JGV2_9STRE</name>
<dbReference type="Pfam" id="PF14367">
    <property type="entry name" value="DUF4411"/>
    <property type="match status" value="1"/>
</dbReference>
<dbReference type="InterPro" id="IPR016541">
    <property type="entry name" value="UCP008505"/>
</dbReference>
<evidence type="ECO:0008006" key="3">
    <source>
        <dbReference type="Google" id="ProtNLM"/>
    </source>
</evidence>
<reference evidence="1 2" key="1">
    <citation type="submission" date="2024-06" db="EMBL/GenBank/DDBJ databases">
        <title>Genomic Encyclopedia of Type Strains, Phase IV (KMG-IV): sequencing the most valuable type-strain genomes for metagenomic binning, comparative biology and taxonomic classification.</title>
        <authorList>
            <person name="Goeker M."/>
        </authorList>
    </citation>
    <scope>NUCLEOTIDE SEQUENCE [LARGE SCALE GENOMIC DNA]</scope>
    <source>
        <strain evidence="1 2">DSM 28302</strain>
    </source>
</reference>
<comment type="caution">
    <text evidence="1">The sequence shown here is derived from an EMBL/GenBank/DDBJ whole genome shotgun (WGS) entry which is preliminary data.</text>
</comment>
<evidence type="ECO:0000313" key="2">
    <source>
        <dbReference type="Proteomes" id="UP001549037"/>
    </source>
</evidence>
<dbReference type="EMBL" id="JBEPLN010000034">
    <property type="protein sequence ID" value="MET3634980.1"/>
    <property type="molecule type" value="Genomic_DNA"/>
</dbReference>
<keyword evidence="2" id="KW-1185">Reference proteome</keyword>
<organism evidence="1 2">
    <name type="scientific">Streptococcus porcorum</name>
    <dbReference type="NCBI Taxonomy" id="701526"/>
    <lineage>
        <taxon>Bacteria</taxon>
        <taxon>Bacillati</taxon>
        <taxon>Bacillota</taxon>
        <taxon>Bacilli</taxon>
        <taxon>Lactobacillales</taxon>
        <taxon>Streptococcaceae</taxon>
        <taxon>Streptococcus</taxon>
    </lineage>
</organism>
<sequence length="166" mass="19322">MYLLDSNIYINFYDRYYRKDFFPTFWSNFAGILNSSVVIPKIVVSENYQDEWFRDWLSNNYTKSIIDHKSYVVEWSDIIQYIQSSPYYKDAALTSQKGWANADIADPWLIAIAKSMNYTIVTDEVKNVNLNSTNPSKNAKIPDVCDQLGVKCISMNEFFEEIGLSI</sequence>
<dbReference type="SUPFAM" id="SSF88723">
    <property type="entry name" value="PIN domain-like"/>
    <property type="match status" value="1"/>
</dbReference>
<dbReference type="Proteomes" id="UP001549037">
    <property type="component" value="Unassembled WGS sequence"/>
</dbReference>
<dbReference type="Gene3D" id="3.40.50.1010">
    <property type="entry name" value="5'-nuclease"/>
    <property type="match status" value="1"/>
</dbReference>
<protein>
    <recommendedName>
        <fullName evidence="3">DUF4411 family protein</fullName>
    </recommendedName>
</protein>